<dbReference type="Proteomes" id="UP000251213">
    <property type="component" value="Unassembled WGS sequence"/>
</dbReference>
<evidence type="ECO:0000259" key="1">
    <source>
        <dbReference type="PROSITE" id="PS51186"/>
    </source>
</evidence>
<evidence type="ECO:0000313" key="2">
    <source>
        <dbReference type="EMBL" id="RAL24146.1"/>
    </source>
</evidence>
<feature type="domain" description="N-acetyltransferase" evidence="1">
    <location>
        <begin position="15"/>
        <end position="173"/>
    </location>
</feature>
<dbReference type="OrthoDB" id="9795206at2"/>
<name>A0A364K468_9BACL</name>
<reference evidence="2 3" key="2">
    <citation type="submission" date="2018-06" db="EMBL/GenBank/DDBJ databases">
        <authorList>
            <person name="Zhirakovskaya E."/>
        </authorList>
    </citation>
    <scope>NUCLEOTIDE SEQUENCE [LARGE SCALE GENOMIC DNA]</scope>
    <source>
        <strain evidence="2 3">FBKL4.011</strain>
    </source>
</reference>
<dbReference type="Gene3D" id="3.40.630.30">
    <property type="match status" value="1"/>
</dbReference>
<proteinExistence type="predicted"/>
<accession>A0A364K468</accession>
<sequence length="184" mass="21511">MKIQAPVSFLEGKKIYLHQVSIEDTDLYFQFLFDPEVRKLTGIPNTFTREQVRQYIRSKTKDTTSLLLLIAQKGSNTVIGDIALHNIDTVNRSANIRVFISDEQNQEKGYEYEVLNLVLEYGFGILKLHRMELNVFSYNEKVLHVFKKIGFQKEEVHNSQRYRNSVIMSILGEKYRELKSSNDN</sequence>
<evidence type="ECO:0000313" key="3">
    <source>
        <dbReference type="Proteomes" id="UP000251213"/>
    </source>
</evidence>
<organism evidence="2 3">
    <name type="scientific">Thermoflavimicrobium daqui</name>
    <dbReference type="NCBI Taxonomy" id="2137476"/>
    <lineage>
        <taxon>Bacteria</taxon>
        <taxon>Bacillati</taxon>
        <taxon>Bacillota</taxon>
        <taxon>Bacilli</taxon>
        <taxon>Bacillales</taxon>
        <taxon>Thermoactinomycetaceae</taxon>
        <taxon>Thermoflavimicrobium</taxon>
    </lineage>
</organism>
<protein>
    <submittedName>
        <fullName evidence="2">GNAT family N-acetyltransferase</fullName>
    </submittedName>
</protein>
<reference evidence="2 3" key="1">
    <citation type="submission" date="2018-06" db="EMBL/GenBank/DDBJ databases">
        <title>Thermoflavimicrobium daqus sp. nov., a thermophilic microbe isolated from Moutai-flavour Daqu.</title>
        <authorList>
            <person name="Wang X."/>
            <person name="Zhou H."/>
        </authorList>
    </citation>
    <scope>NUCLEOTIDE SEQUENCE [LARGE SCALE GENOMIC DNA]</scope>
    <source>
        <strain evidence="2 3">FBKL4.011</strain>
    </source>
</reference>
<comment type="caution">
    <text evidence="2">The sequence shown here is derived from an EMBL/GenBank/DDBJ whole genome shotgun (WGS) entry which is preliminary data.</text>
</comment>
<dbReference type="PANTHER" id="PTHR43415:SF3">
    <property type="entry name" value="GNAT-FAMILY ACETYLTRANSFERASE"/>
    <property type="match status" value="1"/>
</dbReference>
<dbReference type="SUPFAM" id="SSF55729">
    <property type="entry name" value="Acyl-CoA N-acyltransferases (Nat)"/>
    <property type="match status" value="1"/>
</dbReference>
<keyword evidence="3" id="KW-1185">Reference proteome</keyword>
<dbReference type="PROSITE" id="PS51186">
    <property type="entry name" value="GNAT"/>
    <property type="match status" value="1"/>
</dbReference>
<dbReference type="GO" id="GO:0016747">
    <property type="term" value="F:acyltransferase activity, transferring groups other than amino-acyl groups"/>
    <property type="evidence" value="ECO:0007669"/>
    <property type="project" value="InterPro"/>
</dbReference>
<gene>
    <name evidence="2" type="ORF">DL897_10700</name>
</gene>
<dbReference type="InterPro" id="IPR000182">
    <property type="entry name" value="GNAT_dom"/>
</dbReference>
<dbReference type="InterPro" id="IPR016181">
    <property type="entry name" value="Acyl_CoA_acyltransferase"/>
</dbReference>
<keyword evidence="2" id="KW-0808">Transferase</keyword>
<dbReference type="AlphaFoldDB" id="A0A364K468"/>
<dbReference type="EMBL" id="QJKK01000005">
    <property type="protein sequence ID" value="RAL24146.1"/>
    <property type="molecule type" value="Genomic_DNA"/>
</dbReference>
<dbReference type="Pfam" id="PF13302">
    <property type="entry name" value="Acetyltransf_3"/>
    <property type="match status" value="1"/>
</dbReference>
<dbReference type="RefSeq" id="WP_113659139.1">
    <property type="nucleotide sequence ID" value="NZ_KZ845667.1"/>
</dbReference>
<dbReference type="PANTHER" id="PTHR43415">
    <property type="entry name" value="SPERMIDINE N(1)-ACETYLTRANSFERASE"/>
    <property type="match status" value="1"/>
</dbReference>